<protein>
    <recommendedName>
        <fullName evidence="6">Molybdopterin molybdenumtransferase</fullName>
        <ecNumber evidence="6">2.10.1.1</ecNumber>
    </recommendedName>
</protein>
<dbReference type="Proteomes" id="UP000250557">
    <property type="component" value="Chromosome"/>
</dbReference>
<dbReference type="AlphaFoldDB" id="A0AAE6JC54"/>
<dbReference type="SUPFAM" id="SSF63867">
    <property type="entry name" value="MoeA C-terminal domain-like"/>
    <property type="match status" value="1"/>
</dbReference>
<keyword evidence="4 6" id="KW-0501">Molybdenum cofactor biosynthesis</keyword>
<comment type="cofactor">
    <cofactor evidence="6">
        <name>Mg(2+)</name>
        <dbReference type="ChEBI" id="CHEBI:18420"/>
    </cofactor>
</comment>
<dbReference type="InterPro" id="IPR005111">
    <property type="entry name" value="MoeA_C_domain_IV"/>
</dbReference>
<dbReference type="GO" id="GO:0046872">
    <property type="term" value="F:metal ion binding"/>
    <property type="evidence" value="ECO:0007669"/>
    <property type="project" value="UniProtKB-UniRule"/>
</dbReference>
<reference evidence="8 9" key="1">
    <citation type="submission" date="2019-08" db="EMBL/GenBank/DDBJ databases">
        <title>Comparative genome analysis confer to the adaptation heavy metal polluted environment.</title>
        <authorList>
            <person name="Li Y."/>
        </authorList>
    </citation>
    <scope>NUCLEOTIDE SEQUENCE [LARGE SCALE GENOMIC DNA]</scope>
    <source>
        <strain evidence="8 9">P2</strain>
    </source>
</reference>
<comment type="similarity">
    <text evidence="3 6">Belongs to the MoeA family.</text>
</comment>
<dbReference type="PROSITE" id="PS01079">
    <property type="entry name" value="MOCF_BIOSYNTHESIS_2"/>
    <property type="match status" value="1"/>
</dbReference>
<dbReference type="InterPro" id="IPR036688">
    <property type="entry name" value="MoeA_C_domain_IV_sf"/>
</dbReference>
<evidence type="ECO:0000256" key="6">
    <source>
        <dbReference type="RuleBase" id="RU365090"/>
    </source>
</evidence>
<dbReference type="InterPro" id="IPR036425">
    <property type="entry name" value="MoaB/Mog-like_dom_sf"/>
</dbReference>
<dbReference type="PANTHER" id="PTHR10192:SF5">
    <property type="entry name" value="GEPHYRIN"/>
    <property type="match status" value="1"/>
</dbReference>
<dbReference type="SUPFAM" id="SSF63882">
    <property type="entry name" value="MoeA N-terminal region -like"/>
    <property type="match status" value="1"/>
</dbReference>
<comment type="catalytic activity">
    <reaction evidence="5">
        <text>adenylyl-molybdopterin + molybdate = Mo-molybdopterin + AMP + H(+)</text>
        <dbReference type="Rhea" id="RHEA:35047"/>
        <dbReference type="ChEBI" id="CHEBI:15378"/>
        <dbReference type="ChEBI" id="CHEBI:36264"/>
        <dbReference type="ChEBI" id="CHEBI:62727"/>
        <dbReference type="ChEBI" id="CHEBI:71302"/>
        <dbReference type="ChEBI" id="CHEBI:456215"/>
        <dbReference type="EC" id="2.10.1.1"/>
    </reaction>
</comment>
<dbReference type="SUPFAM" id="SSF53218">
    <property type="entry name" value="Molybdenum cofactor biosynthesis proteins"/>
    <property type="match status" value="1"/>
</dbReference>
<dbReference type="CDD" id="cd00887">
    <property type="entry name" value="MoeA"/>
    <property type="match status" value="1"/>
</dbReference>
<evidence type="ECO:0000256" key="2">
    <source>
        <dbReference type="ARBA" id="ARBA00005046"/>
    </source>
</evidence>
<dbReference type="Pfam" id="PF03454">
    <property type="entry name" value="MoeA_C"/>
    <property type="match status" value="1"/>
</dbReference>
<dbReference type="GO" id="GO:0005829">
    <property type="term" value="C:cytosol"/>
    <property type="evidence" value="ECO:0007669"/>
    <property type="project" value="TreeGrafter"/>
</dbReference>
<comment type="pathway">
    <text evidence="2 6">Cofactor biosynthesis; molybdopterin biosynthesis.</text>
</comment>
<evidence type="ECO:0000256" key="1">
    <source>
        <dbReference type="ARBA" id="ARBA00002901"/>
    </source>
</evidence>
<dbReference type="InterPro" id="IPR005110">
    <property type="entry name" value="MoeA_linker/N"/>
</dbReference>
<feature type="domain" description="MoaB/Mog" evidence="7">
    <location>
        <begin position="178"/>
        <end position="317"/>
    </location>
</feature>
<dbReference type="InterPro" id="IPR008284">
    <property type="entry name" value="MoCF_biosynth_CS"/>
</dbReference>
<evidence type="ECO:0000313" key="9">
    <source>
        <dbReference type="Proteomes" id="UP000250557"/>
    </source>
</evidence>
<evidence type="ECO:0000256" key="4">
    <source>
        <dbReference type="ARBA" id="ARBA00023150"/>
    </source>
</evidence>
<dbReference type="PANTHER" id="PTHR10192">
    <property type="entry name" value="MOLYBDOPTERIN BIOSYNTHESIS PROTEIN"/>
    <property type="match status" value="1"/>
</dbReference>
<evidence type="ECO:0000313" key="8">
    <source>
        <dbReference type="EMBL" id="QEM02863.1"/>
    </source>
</evidence>
<evidence type="ECO:0000259" key="7">
    <source>
        <dbReference type="SMART" id="SM00852"/>
    </source>
</evidence>
<dbReference type="InterPro" id="IPR038987">
    <property type="entry name" value="MoeA-like"/>
</dbReference>
<proteinExistence type="inferred from homology"/>
<dbReference type="InterPro" id="IPR036135">
    <property type="entry name" value="MoeA_linker/N_sf"/>
</dbReference>
<dbReference type="Gene3D" id="2.40.340.10">
    <property type="entry name" value="MoeA, C-terminal, domain IV"/>
    <property type="match status" value="1"/>
</dbReference>
<dbReference type="EC" id="2.10.1.1" evidence="6"/>
<dbReference type="GO" id="GO:0061599">
    <property type="term" value="F:molybdopterin molybdotransferase activity"/>
    <property type="evidence" value="ECO:0007669"/>
    <property type="project" value="UniProtKB-UniRule"/>
</dbReference>
<dbReference type="Pfam" id="PF00994">
    <property type="entry name" value="MoCF_biosynth"/>
    <property type="match status" value="1"/>
</dbReference>
<dbReference type="Gene3D" id="2.170.190.11">
    <property type="entry name" value="Molybdopterin biosynthesis moea protein, domain 3"/>
    <property type="match status" value="1"/>
</dbReference>
<dbReference type="Gene3D" id="3.40.980.10">
    <property type="entry name" value="MoaB/Mog-like domain"/>
    <property type="match status" value="1"/>
</dbReference>
<dbReference type="SMART" id="SM00852">
    <property type="entry name" value="MoCF_biosynth"/>
    <property type="match status" value="1"/>
</dbReference>
<dbReference type="Gene3D" id="3.90.105.10">
    <property type="entry name" value="Molybdopterin biosynthesis moea protein, domain 2"/>
    <property type="match status" value="1"/>
</dbReference>
<organism evidence="8 9">
    <name type="scientific">Mucilaginibacter rubeus</name>
    <dbReference type="NCBI Taxonomy" id="2027860"/>
    <lineage>
        <taxon>Bacteria</taxon>
        <taxon>Pseudomonadati</taxon>
        <taxon>Bacteroidota</taxon>
        <taxon>Sphingobacteriia</taxon>
        <taxon>Sphingobacteriales</taxon>
        <taxon>Sphingobacteriaceae</taxon>
        <taxon>Mucilaginibacter</taxon>
    </lineage>
</organism>
<keyword evidence="6" id="KW-0479">Metal-binding</keyword>
<keyword evidence="6" id="KW-0460">Magnesium</keyword>
<dbReference type="GO" id="GO:0006777">
    <property type="term" value="P:Mo-molybdopterin cofactor biosynthetic process"/>
    <property type="evidence" value="ECO:0007669"/>
    <property type="project" value="UniProtKB-UniRule"/>
</dbReference>
<evidence type="ECO:0000256" key="3">
    <source>
        <dbReference type="ARBA" id="ARBA00010763"/>
    </source>
</evidence>
<keyword evidence="6" id="KW-0500">Molybdenum</keyword>
<accession>A0AAE6JC54</accession>
<name>A0AAE6JC54_9SPHI</name>
<dbReference type="NCBIfam" id="TIGR00177">
    <property type="entry name" value="molyb_syn"/>
    <property type="match status" value="1"/>
</dbReference>
<evidence type="ECO:0000256" key="5">
    <source>
        <dbReference type="ARBA" id="ARBA00047317"/>
    </source>
</evidence>
<comment type="function">
    <text evidence="1 6">Catalyzes the insertion of molybdate into adenylated molybdopterin with the concomitant release of AMP.</text>
</comment>
<sequence length="403" mass="44556">MYMTTVEEAEKLVLAQIRDYGTQSLPFEQALGYALAEELKADRDLPPFNRVTMDGIAIRYEAIESGINIFRIKATQAAGEEPVQINSAEECIEIMTGAVLPASVDTVIRYEDVEIIAGSASVHTRDIKKGQNLHLQGLDKKQHDVISTAGQVVSPAIISVAASVGKAHLLVKKMPRVIIVSSGDELVDVHETPLPYQIRKSNSYMVKAVLKQHGTDADILHIPDEPAVTEEKIQYCLQNYDVLLLSGGVSMGKFDYIPRALEELKVEKLFHKVAQRPGKPFWFGRHNNGALVFAFPGNPVATFMCLHRYFLTWLNTVLGLPAKAATYAVLGKDFTFQPALQYYLQVKLQSNGQGQLIATPVEGNGSGDFANLADTEAFLELPPEKNNFKAGEVFKVWKFNHDL</sequence>
<dbReference type="EMBL" id="CP043451">
    <property type="protein sequence ID" value="QEM02863.1"/>
    <property type="molecule type" value="Genomic_DNA"/>
</dbReference>
<gene>
    <name evidence="8" type="ORF">DIU31_004785</name>
</gene>
<keyword evidence="6" id="KW-0808">Transferase</keyword>
<dbReference type="InterPro" id="IPR001453">
    <property type="entry name" value="MoaB/Mog_dom"/>
</dbReference>
<dbReference type="Pfam" id="PF03453">
    <property type="entry name" value="MoeA_N"/>
    <property type="match status" value="1"/>
</dbReference>